<gene>
    <name evidence="12" type="primary">acdA</name>
    <name evidence="12" type="ORF">LEP1GSC047_2287</name>
</gene>
<proteinExistence type="inferred from homology"/>
<evidence type="ECO:0000256" key="2">
    <source>
        <dbReference type="ARBA" id="ARBA00009347"/>
    </source>
</evidence>
<sequence>MNGFLELIKEYNIMNFEFNEEHLTLRESVREFVEEKIKPIASKIDEEHKIPEDLISQVAEMGFLGSYLPEKYQGAGLDILSYVIIIEEVSKACASTGVLISGHTSLACDPIYRFGTDTQKEKWLPDLALGRKIGCFLLTEPDAGSDVANLTTTYRKDGDQYILNGSKNFITNGAHLGTGVVFATSDRSLKHKGVSAFILDLKSEGVVILKNENKLGIRGSYTTAFALDEVRIPMENLLGAEHQGFKISMETLNGGRIGIAAQALGIGEGAFERSISYAKDRKQFGKPIADLQAIQFKLADMFTRLEQSKMLTYRAAWAKENLPNYALESAMCKVSASEAATFVTKEAIQIHGGYGFITDYEVERMFRDAKITEIYEGTSEIQRVVISKMLLQ</sequence>
<evidence type="ECO:0000256" key="8">
    <source>
        <dbReference type="RuleBase" id="RU362125"/>
    </source>
</evidence>
<dbReference type="Pfam" id="PF02771">
    <property type="entry name" value="Acyl-CoA_dh_N"/>
    <property type="match status" value="1"/>
</dbReference>
<accession>V6HNS3</accession>
<dbReference type="SUPFAM" id="SSF47203">
    <property type="entry name" value="Acyl-CoA dehydrogenase C-terminal domain-like"/>
    <property type="match status" value="1"/>
</dbReference>
<comment type="similarity">
    <text evidence="2 8">Belongs to the acyl-CoA dehydrogenase family.</text>
</comment>
<dbReference type="InterPro" id="IPR036250">
    <property type="entry name" value="AcylCo_DH-like_C"/>
</dbReference>
<dbReference type="EC" id="1.3.8.10" evidence="6"/>
<dbReference type="GO" id="GO:0050660">
    <property type="term" value="F:flavin adenine dinucleotide binding"/>
    <property type="evidence" value="ECO:0007669"/>
    <property type="project" value="InterPro"/>
</dbReference>
<dbReference type="AlphaFoldDB" id="V6HNS3"/>
<evidence type="ECO:0000259" key="10">
    <source>
        <dbReference type="Pfam" id="PF02770"/>
    </source>
</evidence>
<comment type="caution">
    <text evidence="12">The sequence shown here is derived from an EMBL/GenBank/DDBJ whole genome shotgun (WGS) entry which is preliminary data.</text>
</comment>
<dbReference type="PROSITE" id="PS00073">
    <property type="entry name" value="ACYL_COA_DH_2"/>
    <property type="match status" value="1"/>
</dbReference>
<evidence type="ECO:0000256" key="1">
    <source>
        <dbReference type="ARBA" id="ARBA00001974"/>
    </source>
</evidence>
<keyword evidence="4 8" id="KW-0274">FAD</keyword>
<dbReference type="Proteomes" id="UP000018719">
    <property type="component" value="Unassembled WGS sequence"/>
</dbReference>
<comment type="cofactor">
    <cofactor evidence="1 8">
        <name>FAD</name>
        <dbReference type="ChEBI" id="CHEBI:57692"/>
    </cofactor>
</comment>
<evidence type="ECO:0000256" key="4">
    <source>
        <dbReference type="ARBA" id="ARBA00022827"/>
    </source>
</evidence>
<evidence type="ECO:0000256" key="3">
    <source>
        <dbReference type="ARBA" id="ARBA00022630"/>
    </source>
</evidence>
<dbReference type="InterPro" id="IPR009100">
    <property type="entry name" value="AcylCoA_DH/oxidase_NM_dom_sf"/>
</dbReference>
<dbReference type="InterPro" id="IPR037069">
    <property type="entry name" value="AcylCoA_DH/ox_N_sf"/>
</dbReference>
<dbReference type="InterPro" id="IPR006091">
    <property type="entry name" value="Acyl-CoA_Oxase/DH_mid-dom"/>
</dbReference>
<evidence type="ECO:0000256" key="7">
    <source>
        <dbReference type="ARBA" id="ARBA00072305"/>
    </source>
</evidence>
<evidence type="ECO:0000313" key="12">
    <source>
        <dbReference type="EMBL" id="EQA38520.1"/>
    </source>
</evidence>
<dbReference type="SUPFAM" id="SSF56645">
    <property type="entry name" value="Acyl-CoA dehydrogenase NM domain-like"/>
    <property type="match status" value="1"/>
</dbReference>
<dbReference type="Gene3D" id="1.10.540.10">
    <property type="entry name" value="Acyl-CoA dehydrogenase/oxidase, N-terminal domain"/>
    <property type="match status" value="1"/>
</dbReference>
<evidence type="ECO:0000259" key="9">
    <source>
        <dbReference type="Pfam" id="PF00441"/>
    </source>
</evidence>
<dbReference type="FunFam" id="1.10.540.10:FF:000002">
    <property type="entry name" value="Acyl-CoA dehydrogenase FadE19"/>
    <property type="match status" value="1"/>
</dbReference>
<name>V6HNS3_9LEPT</name>
<feature type="domain" description="Acyl-CoA dehydrogenase/oxidase N-terminal" evidence="11">
    <location>
        <begin position="19"/>
        <end position="130"/>
    </location>
</feature>
<dbReference type="Pfam" id="PF02770">
    <property type="entry name" value="Acyl-CoA_dh_M"/>
    <property type="match status" value="1"/>
</dbReference>
<feature type="domain" description="Acyl-CoA dehydrogenase/oxidase C-terminal" evidence="9">
    <location>
        <begin position="243"/>
        <end position="390"/>
    </location>
</feature>
<evidence type="ECO:0000256" key="6">
    <source>
        <dbReference type="ARBA" id="ARBA00066362"/>
    </source>
</evidence>
<dbReference type="InterPro" id="IPR009075">
    <property type="entry name" value="AcylCo_DH/oxidase_C"/>
</dbReference>
<dbReference type="InterPro" id="IPR013786">
    <property type="entry name" value="AcylCoA_DH/ox_N"/>
</dbReference>
<dbReference type="STRING" id="1049790.LEP1GSC047_2287"/>
<evidence type="ECO:0000256" key="5">
    <source>
        <dbReference type="ARBA" id="ARBA00023002"/>
    </source>
</evidence>
<keyword evidence="5 8" id="KW-0560">Oxidoreductase</keyword>
<organism evidence="12 13">
    <name type="scientific">Leptospira inadai serovar Lyme str. 10</name>
    <dbReference type="NCBI Taxonomy" id="1049790"/>
    <lineage>
        <taxon>Bacteria</taxon>
        <taxon>Pseudomonadati</taxon>
        <taxon>Spirochaetota</taxon>
        <taxon>Spirochaetia</taxon>
        <taxon>Leptospirales</taxon>
        <taxon>Leptospiraceae</taxon>
        <taxon>Leptospira</taxon>
    </lineage>
</organism>
<dbReference type="InterPro" id="IPR046373">
    <property type="entry name" value="Acyl-CoA_Oxase/DH_mid-dom_sf"/>
</dbReference>
<dbReference type="Pfam" id="PF00441">
    <property type="entry name" value="Acyl-CoA_dh_1"/>
    <property type="match status" value="1"/>
</dbReference>
<dbReference type="Gene3D" id="2.40.110.10">
    <property type="entry name" value="Butyryl-CoA Dehydrogenase, subunit A, domain 2"/>
    <property type="match status" value="1"/>
</dbReference>
<keyword evidence="3 8" id="KW-0285">Flavoprotein</keyword>
<dbReference type="Gene3D" id="1.20.140.10">
    <property type="entry name" value="Butyryl-CoA Dehydrogenase, subunit A, domain 3"/>
    <property type="match status" value="1"/>
</dbReference>
<evidence type="ECO:0000313" key="13">
    <source>
        <dbReference type="Proteomes" id="UP000018719"/>
    </source>
</evidence>
<protein>
    <recommendedName>
        <fullName evidence="7">Cyclohex-1-ene-1-carbonyl-CoA dehydrogenase</fullName>
        <ecNumber evidence="6">1.3.8.10</ecNumber>
    </recommendedName>
</protein>
<dbReference type="FunFam" id="2.40.110.10:FF:000001">
    <property type="entry name" value="Acyl-CoA dehydrogenase, mitochondrial"/>
    <property type="match status" value="1"/>
</dbReference>
<dbReference type="GO" id="GO:0003995">
    <property type="term" value="F:acyl-CoA dehydrogenase activity"/>
    <property type="evidence" value="ECO:0007669"/>
    <property type="project" value="InterPro"/>
</dbReference>
<evidence type="ECO:0000259" key="11">
    <source>
        <dbReference type="Pfam" id="PF02771"/>
    </source>
</evidence>
<dbReference type="EMBL" id="AHMM02000006">
    <property type="protein sequence ID" value="EQA38520.1"/>
    <property type="molecule type" value="Genomic_DNA"/>
</dbReference>
<dbReference type="FunFam" id="1.20.140.10:FF:000004">
    <property type="entry name" value="Acyl-CoA dehydrogenase FadE25"/>
    <property type="match status" value="1"/>
</dbReference>
<reference evidence="12 13" key="1">
    <citation type="submission" date="2013-05" db="EMBL/GenBank/DDBJ databases">
        <authorList>
            <person name="Harkins D.M."/>
            <person name="Durkin A.S."/>
            <person name="Brinkac L.M."/>
            <person name="Haft D.H."/>
            <person name="Selengut J.D."/>
            <person name="Sanka R."/>
            <person name="DePew J."/>
            <person name="Purushe J."/>
            <person name="Hartskeerl R.A."/>
            <person name="Ahmed A."/>
            <person name="van der Linden H."/>
            <person name="Goris M.G.A."/>
            <person name="Vinetz J.M."/>
            <person name="Sutton G.G."/>
            <person name="Nierman W.C."/>
            <person name="Fouts D.E."/>
        </authorList>
    </citation>
    <scope>NUCLEOTIDE SEQUENCE [LARGE SCALE GENOMIC DNA]</scope>
    <source>
        <strain evidence="12 13">10</strain>
    </source>
</reference>
<dbReference type="InterPro" id="IPR006089">
    <property type="entry name" value="Acyl-CoA_DH_CS"/>
</dbReference>
<dbReference type="PIRSF" id="PIRSF016578">
    <property type="entry name" value="HsaA"/>
    <property type="match status" value="1"/>
</dbReference>
<dbReference type="PANTHER" id="PTHR43884">
    <property type="entry name" value="ACYL-COA DEHYDROGENASE"/>
    <property type="match status" value="1"/>
</dbReference>
<feature type="domain" description="Acyl-CoA oxidase/dehydrogenase middle" evidence="10">
    <location>
        <begin position="135"/>
        <end position="230"/>
    </location>
</feature>
<dbReference type="PANTHER" id="PTHR43884:SF12">
    <property type="entry name" value="ISOVALERYL-COA DEHYDROGENASE, MITOCHONDRIAL-RELATED"/>
    <property type="match status" value="1"/>
</dbReference>